<name>A0A6N7W592_9ACTO</name>
<comment type="pathway">
    <text evidence="7">Carotenoid biosynthesis; staphyloxanthin biosynthesis; staphyloxanthin from farnesyl diphosphate: step 4/5.</text>
</comment>
<protein>
    <recommendedName>
        <fullName evidence="9">4,4'-diaponeurosporenoate glycosyltransferase</fullName>
    </recommendedName>
</protein>
<keyword evidence="4 11" id="KW-0808">Transferase</keyword>
<gene>
    <name evidence="11" type="ORF">FYJ24_01125</name>
</gene>
<dbReference type="PANTHER" id="PTHR43646:SF2">
    <property type="entry name" value="GLYCOSYLTRANSFERASE 2-LIKE DOMAIN-CONTAINING PROTEIN"/>
    <property type="match status" value="1"/>
</dbReference>
<dbReference type="AlphaFoldDB" id="A0A6N7W592"/>
<dbReference type="EMBL" id="VULO01000001">
    <property type="protein sequence ID" value="MSS83386.1"/>
    <property type="molecule type" value="Genomic_DNA"/>
</dbReference>
<evidence type="ECO:0000256" key="3">
    <source>
        <dbReference type="ARBA" id="ARBA00022676"/>
    </source>
</evidence>
<reference evidence="11 12" key="1">
    <citation type="submission" date="2019-08" db="EMBL/GenBank/DDBJ databases">
        <title>In-depth cultivation of the pig gut microbiome towards novel bacterial diversity and tailored functional studies.</title>
        <authorList>
            <person name="Wylensek D."/>
            <person name="Hitch T.C.A."/>
            <person name="Clavel T."/>
        </authorList>
    </citation>
    <scope>NUCLEOTIDE SEQUENCE [LARGE SCALE GENOMIC DNA]</scope>
    <source>
        <strain evidence="11 12">WB03_NA08</strain>
    </source>
</reference>
<evidence type="ECO:0000259" key="10">
    <source>
        <dbReference type="Pfam" id="PF00535"/>
    </source>
</evidence>
<comment type="subcellular location">
    <subcellularLocation>
        <location evidence="1">Cell membrane</location>
    </subcellularLocation>
</comment>
<dbReference type="CDD" id="cd00761">
    <property type="entry name" value="Glyco_tranf_GTA_type"/>
    <property type="match status" value="1"/>
</dbReference>
<dbReference type="Gene3D" id="3.90.550.10">
    <property type="entry name" value="Spore Coat Polysaccharide Biosynthesis Protein SpsA, Chain A"/>
    <property type="match status" value="1"/>
</dbReference>
<dbReference type="Pfam" id="PF00535">
    <property type="entry name" value="Glycos_transf_2"/>
    <property type="match status" value="1"/>
</dbReference>
<dbReference type="GO" id="GO:0016757">
    <property type="term" value="F:glycosyltransferase activity"/>
    <property type="evidence" value="ECO:0007669"/>
    <property type="project" value="UniProtKB-KW"/>
</dbReference>
<evidence type="ECO:0000313" key="12">
    <source>
        <dbReference type="Proteomes" id="UP000470875"/>
    </source>
</evidence>
<proteinExistence type="inferred from homology"/>
<evidence type="ECO:0000256" key="4">
    <source>
        <dbReference type="ARBA" id="ARBA00022679"/>
    </source>
</evidence>
<evidence type="ECO:0000256" key="7">
    <source>
        <dbReference type="ARBA" id="ARBA00037904"/>
    </source>
</evidence>
<comment type="function">
    <text evidence="6">Catalyzes the glycosylation of 4,4'-diaponeurosporenoate, i.e. the esterification of glucose at the C1'' position with the carboxyl group of 4,4'-diaponeurosporenic acid, to form glycosyl-4,4'-diaponeurosporenoate. This is a step in the biosynthesis of staphyloxanthin, an orange pigment present in most staphylococci strains.</text>
</comment>
<dbReference type="GO" id="GO:0005886">
    <property type="term" value="C:plasma membrane"/>
    <property type="evidence" value="ECO:0007669"/>
    <property type="project" value="UniProtKB-SubCell"/>
</dbReference>
<accession>A0A6N7W592</accession>
<evidence type="ECO:0000256" key="9">
    <source>
        <dbReference type="ARBA" id="ARBA00040345"/>
    </source>
</evidence>
<comment type="similarity">
    <text evidence="8">Belongs to the glycosyltransferase 2 family. CrtQ subfamily.</text>
</comment>
<sequence>MKIVVVIPCRNDAGFLQRCLTALDLQTRGPDQVIVVDNASIDDTSAVARAHGATLVCQNRRGIWPAASAGYDKAFAEDADIIARLDADSVPPENWLARIERAFRVIPSLEGITGPGRFYGTDPIRKWIGEHLYLGAIEGIVHPWLGHPMFFGSNMAMRAELWKQHRNSVLSHRSDIHDDLDLSLQLRPGNRIIFDRSLVVDVSGRPLDSFKDVTVRVGKAFVTFYATWPQANPFLRRREATGPSQSNL</sequence>
<evidence type="ECO:0000256" key="5">
    <source>
        <dbReference type="ARBA" id="ARBA00023136"/>
    </source>
</evidence>
<keyword evidence="2" id="KW-1003">Cell membrane</keyword>
<comment type="caution">
    <text evidence="11">The sequence shown here is derived from an EMBL/GenBank/DDBJ whole genome shotgun (WGS) entry which is preliminary data.</text>
</comment>
<evidence type="ECO:0000256" key="6">
    <source>
        <dbReference type="ARBA" id="ARBA00037281"/>
    </source>
</evidence>
<dbReference type="Proteomes" id="UP000470875">
    <property type="component" value="Unassembled WGS sequence"/>
</dbReference>
<evidence type="ECO:0000313" key="11">
    <source>
        <dbReference type="EMBL" id="MSS83386.1"/>
    </source>
</evidence>
<evidence type="ECO:0000256" key="8">
    <source>
        <dbReference type="ARBA" id="ARBA00038120"/>
    </source>
</evidence>
<keyword evidence="5" id="KW-0472">Membrane</keyword>
<dbReference type="InterPro" id="IPR029044">
    <property type="entry name" value="Nucleotide-diphossugar_trans"/>
</dbReference>
<dbReference type="RefSeq" id="WP_154542760.1">
    <property type="nucleotide sequence ID" value="NZ_VULO01000001.1"/>
</dbReference>
<dbReference type="InterPro" id="IPR001173">
    <property type="entry name" value="Glyco_trans_2-like"/>
</dbReference>
<dbReference type="PANTHER" id="PTHR43646">
    <property type="entry name" value="GLYCOSYLTRANSFERASE"/>
    <property type="match status" value="1"/>
</dbReference>
<evidence type="ECO:0000256" key="1">
    <source>
        <dbReference type="ARBA" id="ARBA00004236"/>
    </source>
</evidence>
<keyword evidence="3" id="KW-0328">Glycosyltransferase</keyword>
<feature type="domain" description="Glycosyltransferase 2-like" evidence="10">
    <location>
        <begin position="5"/>
        <end position="107"/>
    </location>
</feature>
<dbReference type="SUPFAM" id="SSF53448">
    <property type="entry name" value="Nucleotide-diphospho-sugar transferases"/>
    <property type="match status" value="1"/>
</dbReference>
<keyword evidence="12" id="KW-1185">Reference proteome</keyword>
<evidence type="ECO:0000256" key="2">
    <source>
        <dbReference type="ARBA" id="ARBA00022475"/>
    </source>
</evidence>
<organism evidence="11 12">
    <name type="scientific">Scrofimicrobium canadense</name>
    <dbReference type="NCBI Taxonomy" id="2652290"/>
    <lineage>
        <taxon>Bacteria</taxon>
        <taxon>Bacillati</taxon>
        <taxon>Actinomycetota</taxon>
        <taxon>Actinomycetes</taxon>
        <taxon>Actinomycetales</taxon>
        <taxon>Actinomycetaceae</taxon>
        <taxon>Scrofimicrobium</taxon>
    </lineage>
</organism>